<keyword evidence="3" id="KW-0812">Transmembrane</keyword>
<keyword evidence="6" id="KW-1185">Reference proteome</keyword>
<dbReference type="Gene3D" id="3.80.10.10">
    <property type="entry name" value="Ribonuclease Inhibitor"/>
    <property type="match status" value="1"/>
</dbReference>
<feature type="signal peptide" evidence="4">
    <location>
        <begin position="1"/>
        <end position="24"/>
    </location>
</feature>
<dbReference type="PANTHER" id="PTHR46652">
    <property type="entry name" value="LEUCINE-RICH REPEAT AND IQ DOMAIN-CONTAINING PROTEIN 1-RELATED"/>
    <property type="match status" value="1"/>
</dbReference>
<evidence type="ECO:0000313" key="6">
    <source>
        <dbReference type="Proteomes" id="UP000182135"/>
    </source>
</evidence>
<reference evidence="5 6" key="1">
    <citation type="submission" date="2016-10" db="EMBL/GenBank/DDBJ databases">
        <authorList>
            <person name="de Groot N.N."/>
        </authorList>
    </citation>
    <scope>NUCLEOTIDE SEQUENCE [LARGE SCALE GENOMIC DNA]</scope>
    <source>
        <strain evidence="5 6">NLAE-zl-G419</strain>
    </source>
</reference>
<keyword evidence="2" id="KW-0677">Repeat</keyword>
<keyword evidence="3" id="KW-0472">Membrane</keyword>
<organism evidence="5 6">
    <name type="scientific">Clostridium cadaveris</name>
    <dbReference type="NCBI Taxonomy" id="1529"/>
    <lineage>
        <taxon>Bacteria</taxon>
        <taxon>Bacillati</taxon>
        <taxon>Bacillota</taxon>
        <taxon>Clostridia</taxon>
        <taxon>Eubacteriales</taxon>
        <taxon>Clostridiaceae</taxon>
        <taxon>Clostridium</taxon>
    </lineage>
</organism>
<dbReference type="PROSITE" id="PS51450">
    <property type="entry name" value="LRR"/>
    <property type="match status" value="4"/>
</dbReference>
<dbReference type="EMBL" id="FOOE01000001">
    <property type="protein sequence ID" value="SFF48346.1"/>
    <property type="molecule type" value="Genomic_DNA"/>
</dbReference>
<evidence type="ECO:0000256" key="3">
    <source>
        <dbReference type="SAM" id="Phobius"/>
    </source>
</evidence>
<dbReference type="InterPro" id="IPR032675">
    <property type="entry name" value="LRR_dom_sf"/>
</dbReference>
<dbReference type="InterPro" id="IPR001611">
    <property type="entry name" value="Leu-rich_rpt"/>
</dbReference>
<protein>
    <submittedName>
        <fullName evidence="5">Leucine Rich repeat-containing protein</fullName>
    </submittedName>
</protein>
<gene>
    <name evidence="5" type="ORF">SAMN04487885_1017</name>
</gene>
<dbReference type="Gene3D" id="1.20.1270.90">
    <property type="entry name" value="AF1782-like"/>
    <property type="match status" value="1"/>
</dbReference>
<evidence type="ECO:0000256" key="2">
    <source>
        <dbReference type="ARBA" id="ARBA00022737"/>
    </source>
</evidence>
<dbReference type="InterPro" id="IPR050836">
    <property type="entry name" value="SDS22/Internalin_LRR"/>
</dbReference>
<evidence type="ECO:0000256" key="1">
    <source>
        <dbReference type="ARBA" id="ARBA00022614"/>
    </source>
</evidence>
<dbReference type="AlphaFoldDB" id="A0A1I2J5W1"/>
<dbReference type="SMART" id="SM00365">
    <property type="entry name" value="LRR_SD22"/>
    <property type="match status" value="4"/>
</dbReference>
<evidence type="ECO:0000256" key="4">
    <source>
        <dbReference type="SAM" id="SignalP"/>
    </source>
</evidence>
<name>A0A1I2J5W1_9CLOT</name>
<dbReference type="InterPro" id="IPR025875">
    <property type="entry name" value="Leu-rich_rpt_4"/>
</dbReference>
<sequence length="535" mass="60225">MCKKNTFIATLLSFMMLLSIGAQNEVKAYALNKDEIETEINSDDKTLQINEEYVNIPDKLFLKVVNKNIDKNRADDQKVTKEDMLKLKQLSFYGSDVDITKEDKNSKAESILPLYKLDTKWMVTRKMKSIEGIQYAKNLEAIDLSECEISDITQLKDLKKLKYIEVDRNRITDVSPLANLTELEHLKLYNNLIRDISPLKTLTKLNYLDVHFNVDNDGSNGITNADVIRNMPELDTLDLSANHITNVDAILELNKLRVLDFSGNNVNDYTKIKDKVFTMFSKQLDEYNNLEGVSCGFFGQKLNVNENVVIPATGGEFTINSPYLGLDELSEMFELNTFFLMCNPSQVRELSEGGQTIEEMIESIEYNSENKTFTVKVKPNTTTKNKNLKININATTGELGFILTGIEINQETQAKEAIDKTKLENAIKDAESRDANRYTEESYKQLTDALVPAKSILEKSDATQEEVDKNTAEVLNAIDKLVEKSITSEVAQEKQNVNDEEINILPKTGGVLGGMTVLFGGLISTIGAIILLLKK</sequence>
<proteinExistence type="predicted"/>
<dbReference type="STRING" id="1529.SAMN04487885_1017"/>
<dbReference type="Pfam" id="PF07554">
    <property type="entry name" value="FIVAR"/>
    <property type="match status" value="1"/>
</dbReference>
<dbReference type="Pfam" id="PF12799">
    <property type="entry name" value="LRR_4"/>
    <property type="match status" value="1"/>
</dbReference>
<keyword evidence="3" id="KW-1133">Transmembrane helix</keyword>
<keyword evidence="1" id="KW-0433">Leucine-rich repeat</keyword>
<dbReference type="PANTHER" id="PTHR46652:SF7">
    <property type="entry name" value="LEUCINE-RICH REPEAT AND IQ DOMAIN-CONTAINING PROTEIN 1"/>
    <property type="match status" value="1"/>
</dbReference>
<dbReference type="RefSeq" id="WP_027638231.1">
    <property type="nucleotide sequence ID" value="NZ_FOOE01000001.1"/>
</dbReference>
<feature type="transmembrane region" description="Helical" evidence="3">
    <location>
        <begin position="511"/>
        <end position="533"/>
    </location>
</feature>
<dbReference type="OrthoDB" id="9762883at2"/>
<dbReference type="Proteomes" id="UP000182135">
    <property type="component" value="Unassembled WGS sequence"/>
</dbReference>
<accession>A0A1I2J5W1</accession>
<keyword evidence="4" id="KW-0732">Signal</keyword>
<dbReference type="eggNOG" id="COG4886">
    <property type="taxonomic scope" value="Bacteria"/>
</dbReference>
<feature type="chain" id="PRO_5038611737" evidence="4">
    <location>
        <begin position="25"/>
        <end position="535"/>
    </location>
</feature>
<dbReference type="SUPFAM" id="SSF52058">
    <property type="entry name" value="L domain-like"/>
    <property type="match status" value="1"/>
</dbReference>
<evidence type="ECO:0000313" key="5">
    <source>
        <dbReference type="EMBL" id="SFF48346.1"/>
    </source>
</evidence>